<evidence type="ECO:0000313" key="3">
    <source>
        <dbReference type="EMBL" id="THZ74266.1"/>
    </source>
</evidence>
<proteinExistence type="predicted"/>
<evidence type="ECO:0000313" key="2">
    <source>
        <dbReference type="EMBL" id="THY74324.1"/>
    </source>
</evidence>
<gene>
    <name evidence="3" type="ORF">D6C85_03576</name>
    <name evidence="2" type="ORF">D6C94_05127</name>
    <name evidence="1" type="ORF">D6D22_04411</name>
</gene>
<dbReference type="EMBL" id="QZBJ01000030">
    <property type="protein sequence ID" value="THY74324.1"/>
    <property type="molecule type" value="Genomic_DNA"/>
</dbReference>
<dbReference type="PANTHER" id="PTHR41390:SF1">
    <property type="entry name" value="NADH-UBIQUINONE OXIDOREDUCTASE 213 KDA SUBUNIT"/>
    <property type="match status" value="1"/>
</dbReference>
<dbReference type="EMBL" id="QZAL01000049">
    <property type="protein sequence ID" value="THW43623.1"/>
    <property type="molecule type" value="Genomic_DNA"/>
</dbReference>
<evidence type="ECO:0000313" key="5">
    <source>
        <dbReference type="Proteomes" id="UP000309734"/>
    </source>
</evidence>
<comment type="caution">
    <text evidence="1">The sequence shown here is derived from an EMBL/GenBank/DDBJ whole genome shotgun (WGS) entry which is preliminary data.</text>
</comment>
<reference evidence="4 5" key="1">
    <citation type="submission" date="2018-10" db="EMBL/GenBank/DDBJ databases">
        <title>Fifty Aureobasidium pullulans genomes reveal a recombining polyextremotolerant generalist.</title>
        <authorList>
            <person name="Gostincar C."/>
            <person name="Turk M."/>
            <person name="Zajc J."/>
            <person name="Gunde-Cimerman N."/>
        </authorList>
    </citation>
    <scope>NUCLEOTIDE SEQUENCE [LARGE SCALE GENOMIC DNA]</scope>
    <source>
        <strain evidence="1 6">EXF-11013</strain>
        <strain evidence="3 5">EXF-3519</strain>
        <strain evidence="2 4">EXF-4256</strain>
    </source>
</reference>
<dbReference type="OrthoDB" id="5565730at2759"/>
<sequence length="208" mass="22147">MDRDLVTRSPQAESLIGPALKIGALSGAAGFVTGGVAGVIRNSPPLLFALGSSIQWFGLGTTFWGTRSFIFQAWDTGKGLTRSDKVSASTIAGGVAGSGVGLLTHTGGPRNAIPGAIMFSLFGFLGQTVSNRFDKSDMPVSDEPQLNFWQRFASLKWMPVTVLNDGEYENMLRERQLKLEAEIALVDERIEALKAQNAQAVPAKTSAS</sequence>
<dbReference type="Proteomes" id="UP000309734">
    <property type="component" value="Unassembled WGS sequence"/>
</dbReference>
<dbReference type="AlphaFoldDB" id="A0A4S8XTF7"/>
<dbReference type="Proteomes" id="UP000310687">
    <property type="component" value="Unassembled WGS sequence"/>
</dbReference>
<evidence type="ECO:0000313" key="4">
    <source>
        <dbReference type="Proteomes" id="UP000305064"/>
    </source>
</evidence>
<evidence type="ECO:0000313" key="1">
    <source>
        <dbReference type="EMBL" id="THW43623.1"/>
    </source>
</evidence>
<protein>
    <submittedName>
        <fullName evidence="1">Uncharacterized protein</fullName>
    </submittedName>
</protein>
<dbReference type="PANTHER" id="PTHR41390">
    <property type="entry name" value="CHROMOSOME 7, WHOLE GENOME SHOTGUN SEQUENCE"/>
    <property type="match status" value="1"/>
</dbReference>
<name>A0A4S8XTF7_AURPU</name>
<evidence type="ECO:0000313" key="6">
    <source>
        <dbReference type="Proteomes" id="UP000310687"/>
    </source>
</evidence>
<dbReference type="EMBL" id="QZBS01000078">
    <property type="protein sequence ID" value="THZ74266.1"/>
    <property type="molecule type" value="Genomic_DNA"/>
</dbReference>
<organism evidence="1 6">
    <name type="scientific">Aureobasidium pullulans</name>
    <name type="common">Black yeast</name>
    <name type="synonym">Pullularia pullulans</name>
    <dbReference type="NCBI Taxonomy" id="5580"/>
    <lineage>
        <taxon>Eukaryota</taxon>
        <taxon>Fungi</taxon>
        <taxon>Dikarya</taxon>
        <taxon>Ascomycota</taxon>
        <taxon>Pezizomycotina</taxon>
        <taxon>Dothideomycetes</taxon>
        <taxon>Dothideomycetidae</taxon>
        <taxon>Dothideales</taxon>
        <taxon>Saccotheciaceae</taxon>
        <taxon>Aureobasidium</taxon>
    </lineage>
</organism>
<accession>A0A4S8XTF7</accession>
<dbReference type="Proteomes" id="UP000305064">
    <property type="component" value="Unassembled WGS sequence"/>
</dbReference>